<dbReference type="AlphaFoldDB" id="A0A8K0D284"/>
<comment type="caution">
    <text evidence="2">The sequence shown here is derived from an EMBL/GenBank/DDBJ whole genome shotgun (WGS) entry which is preliminary data.</text>
</comment>
<protein>
    <submittedName>
        <fullName evidence="2">Uncharacterized protein</fullName>
    </submittedName>
</protein>
<evidence type="ECO:0000313" key="3">
    <source>
        <dbReference type="Proteomes" id="UP000801492"/>
    </source>
</evidence>
<gene>
    <name evidence="2" type="ORF">ILUMI_09516</name>
</gene>
<dbReference type="EMBL" id="VTPC01004862">
    <property type="protein sequence ID" value="KAF2896659.1"/>
    <property type="molecule type" value="Genomic_DNA"/>
</dbReference>
<accession>A0A8K0D284</accession>
<proteinExistence type="predicted"/>
<feature type="region of interest" description="Disordered" evidence="1">
    <location>
        <begin position="48"/>
        <end position="72"/>
    </location>
</feature>
<sequence>MPIGTSNESESDSKRTENRDDIVATTNGNNGKWSVLNWTKGNQIIDNHDETEKQGDVLNNETENGDKNKENTRIQTTCTSDRKKNFRLKKNHTKEPEGENIDELVYNEHLKRKVAARDEKMKDKEEEKFVFTMDLQSVLMASLTHVSAMYYKSEGALTANEFASLLYTIVSNLVTEPGDEVVTGDV</sequence>
<feature type="compositionally biased region" description="Polar residues" evidence="1">
    <location>
        <begin position="24"/>
        <end position="34"/>
    </location>
</feature>
<reference evidence="2" key="1">
    <citation type="submission" date="2019-08" db="EMBL/GenBank/DDBJ databases">
        <title>The genome of the North American firefly Photinus pyralis.</title>
        <authorList>
            <consortium name="Photinus pyralis genome working group"/>
            <person name="Fallon T.R."/>
            <person name="Sander Lower S.E."/>
            <person name="Weng J.-K."/>
        </authorList>
    </citation>
    <scope>NUCLEOTIDE SEQUENCE</scope>
    <source>
        <strain evidence="2">TRF0915ILg1</strain>
        <tissue evidence="2">Whole body</tissue>
    </source>
</reference>
<dbReference type="Proteomes" id="UP000801492">
    <property type="component" value="Unassembled WGS sequence"/>
</dbReference>
<organism evidence="2 3">
    <name type="scientific">Ignelater luminosus</name>
    <name type="common">Cucubano</name>
    <name type="synonym">Pyrophorus luminosus</name>
    <dbReference type="NCBI Taxonomy" id="2038154"/>
    <lineage>
        <taxon>Eukaryota</taxon>
        <taxon>Metazoa</taxon>
        <taxon>Ecdysozoa</taxon>
        <taxon>Arthropoda</taxon>
        <taxon>Hexapoda</taxon>
        <taxon>Insecta</taxon>
        <taxon>Pterygota</taxon>
        <taxon>Neoptera</taxon>
        <taxon>Endopterygota</taxon>
        <taxon>Coleoptera</taxon>
        <taxon>Polyphaga</taxon>
        <taxon>Elateriformia</taxon>
        <taxon>Elateroidea</taxon>
        <taxon>Elateridae</taxon>
        <taxon>Agrypninae</taxon>
        <taxon>Pyrophorini</taxon>
        <taxon>Ignelater</taxon>
    </lineage>
</organism>
<name>A0A8K0D284_IGNLU</name>
<evidence type="ECO:0000256" key="1">
    <source>
        <dbReference type="SAM" id="MobiDB-lite"/>
    </source>
</evidence>
<feature type="compositionally biased region" description="Basic and acidic residues" evidence="1">
    <location>
        <begin position="11"/>
        <end position="22"/>
    </location>
</feature>
<keyword evidence="3" id="KW-1185">Reference proteome</keyword>
<evidence type="ECO:0000313" key="2">
    <source>
        <dbReference type="EMBL" id="KAF2896659.1"/>
    </source>
</evidence>
<feature type="region of interest" description="Disordered" evidence="1">
    <location>
        <begin position="1"/>
        <end position="34"/>
    </location>
</feature>